<feature type="DNA-binding region" description="H-T-H motif" evidence="2">
    <location>
        <begin position="41"/>
        <end position="60"/>
    </location>
</feature>
<dbReference type="InterPro" id="IPR039532">
    <property type="entry name" value="TetR_C_Firmicutes"/>
</dbReference>
<dbReference type="Pfam" id="PF00440">
    <property type="entry name" value="TetR_N"/>
    <property type="match status" value="1"/>
</dbReference>
<keyword evidence="1 2" id="KW-0238">DNA-binding</keyword>
<dbReference type="PROSITE" id="PS50977">
    <property type="entry name" value="HTH_TETR_2"/>
    <property type="match status" value="1"/>
</dbReference>
<dbReference type="Proteomes" id="UP000823918">
    <property type="component" value="Unassembled WGS sequence"/>
</dbReference>
<dbReference type="EMBL" id="DWWA01000052">
    <property type="protein sequence ID" value="HJC73172.1"/>
    <property type="molecule type" value="Genomic_DNA"/>
</dbReference>
<dbReference type="InterPro" id="IPR050624">
    <property type="entry name" value="HTH-type_Tx_Regulator"/>
</dbReference>
<dbReference type="PANTHER" id="PTHR43479">
    <property type="entry name" value="ACREF/ENVCD OPERON REPRESSOR-RELATED"/>
    <property type="match status" value="1"/>
</dbReference>
<sequence>MRQNEKTVSPMSNEGRNAYVLEHITDAMLELMRDKPIEDISISELCETAGIGRASFYRNFNSKEDILRGYIQNIFQEWTQDDQQNEDKLLRERLRSIFSHFEAHRSFYELLNQRNLIYLLKDVIVGICGPKPEHSKIEAYARAYVAYTLYGWIEVWFQRGMKETAEEIAGLFQSQGL</sequence>
<dbReference type="PANTHER" id="PTHR43479:SF11">
    <property type="entry name" value="ACREF_ENVCD OPERON REPRESSOR-RELATED"/>
    <property type="match status" value="1"/>
</dbReference>
<dbReference type="InterPro" id="IPR009057">
    <property type="entry name" value="Homeodomain-like_sf"/>
</dbReference>
<dbReference type="GO" id="GO:0003677">
    <property type="term" value="F:DNA binding"/>
    <property type="evidence" value="ECO:0007669"/>
    <property type="project" value="UniProtKB-UniRule"/>
</dbReference>
<name>A0A9D2Q829_9FIRM</name>
<dbReference type="Pfam" id="PF14278">
    <property type="entry name" value="TetR_C_8"/>
    <property type="match status" value="1"/>
</dbReference>
<gene>
    <name evidence="4" type="ORF">H9698_10345</name>
</gene>
<feature type="domain" description="HTH tetR-type" evidence="3">
    <location>
        <begin position="18"/>
        <end position="78"/>
    </location>
</feature>
<dbReference type="InterPro" id="IPR001647">
    <property type="entry name" value="HTH_TetR"/>
</dbReference>
<evidence type="ECO:0000313" key="5">
    <source>
        <dbReference type="Proteomes" id="UP000823918"/>
    </source>
</evidence>
<reference evidence="4" key="2">
    <citation type="submission" date="2021-04" db="EMBL/GenBank/DDBJ databases">
        <authorList>
            <person name="Gilroy R."/>
        </authorList>
    </citation>
    <scope>NUCLEOTIDE SEQUENCE</scope>
    <source>
        <strain evidence="4">5933</strain>
    </source>
</reference>
<dbReference type="SUPFAM" id="SSF46689">
    <property type="entry name" value="Homeodomain-like"/>
    <property type="match status" value="1"/>
</dbReference>
<dbReference type="Gene3D" id="1.10.357.10">
    <property type="entry name" value="Tetracycline Repressor, domain 2"/>
    <property type="match status" value="1"/>
</dbReference>
<comment type="caution">
    <text evidence="4">The sequence shown here is derived from an EMBL/GenBank/DDBJ whole genome shotgun (WGS) entry which is preliminary data.</text>
</comment>
<evidence type="ECO:0000256" key="1">
    <source>
        <dbReference type="ARBA" id="ARBA00023125"/>
    </source>
</evidence>
<evidence type="ECO:0000256" key="2">
    <source>
        <dbReference type="PROSITE-ProRule" id="PRU00335"/>
    </source>
</evidence>
<dbReference type="AlphaFoldDB" id="A0A9D2Q829"/>
<evidence type="ECO:0000259" key="3">
    <source>
        <dbReference type="PROSITE" id="PS50977"/>
    </source>
</evidence>
<proteinExistence type="predicted"/>
<protein>
    <submittedName>
        <fullName evidence="4">TetR/AcrR family transcriptional regulator</fullName>
    </submittedName>
</protein>
<reference evidence="4" key="1">
    <citation type="journal article" date="2021" name="PeerJ">
        <title>Extensive microbial diversity within the chicken gut microbiome revealed by metagenomics and culture.</title>
        <authorList>
            <person name="Gilroy R."/>
            <person name="Ravi A."/>
            <person name="Getino M."/>
            <person name="Pursley I."/>
            <person name="Horton D.L."/>
            <person name="Alikhan N.F."/>
            <person name="Baker D."/>
            <person name="Gharbi K."/>
            <person name="Hall N."/>
            <person name="Watson M."/>
            <person name="Adriaenssens E.M."/>
            <person name="Foster-Nyarko E."/>
            <person name="Jarju S."/>
            <person name="Secka A."/>
            <person name="Antonio M."/>
            <person name="Oren A."/>
            <person name="Chaudhuri R.R."/>
            <person name="La Ragione R."/>
            <person name="Hildebrand F."/>
            <person name="Pallen M.J."/>
        </authorList>
    </citation>
    <scope>NUCLEOTIDE SEQUENCE</scope>
    <source>
        <strain evidence="4">5933</strain>
    </source>
</reference>
<accession>A0A9D2Q829</accession>
<organism evidence="4 5">
    <name type="scientific">Candidatus Ruthenibacterium merdavium</name>
    <dbReference type="NCBI Taxonomy" id="2838752"/>
    <lineage>
        <taxon>Bacteria</taxon>
        <taxon>Bacillati</taxon>
        <taxon>Bacillota</taxon>
        <taxon>Clostridia</taxon>
        <taxon>Eubacteriales</taxon>
        <taxon>Oscillospiraceae</taxon>
        <taxon>Ruthenibacterium</taxon>
    </lineage>
</organism>
<evidence type="ECO:0000313" key="4">
    <source>
        <dbReference type="EMBL" id="HJC73172.1"/>
    </source>
</evidence>